<protein>
    <submittedName>
        <fullName evidence="3">RNA-directed DNA polymerase (Reverse transcriptase)</fullName>
    </submittedName>
</protein>
<name>E6U0B7_EVAC2</name>
<dbReference type="GO" id="GO:0003964">
    <property type="term" value="F:RNA-directed DNA polymerase activity"/>
    <property type="evidence" value="ECO:0007669"/>
    <property type="project" value="UniProtKB-KW"/>
</dbReference>
<keyword evidence="3" id="KW-0808">Transferase</keyword>
<dbReference type="PANTHER" id="PTHR34047">
    <property type="entry name" value="NUCLEAR INTRON MATURASE 1, MITOCHONDRIAL-RELATED"/>
    <property type="match status" value="1"/>
</dbReference>
<evidence type="ECO:0000259" key="2">
    <source>
        <dbReference type="PROSITE" id="PS50878"/>
    </source>
</evidence>
<feature type="compositionally biased region" description="Basic and acidic residues" evidence="1">
    <location>
        <begin position="14"/>
        <end position="23"/>
    </location>
</feature>
<evidence type="ECO:0000313" key="3">
    <source>
        <dbReference type="EMBL" id="ADU30233.1"/>
    </source>
</evidence>
<dbReference type="InterPro" id="IPR043128">
    <property type="entry name" value="Rev_trsase/Diguanyl_cyclase"/>
</dbReference>
<dbReference type="InterPro" id="IPR000477">
    <property type="entry name" value="RT_dom"/>
</dbReference>
<dbReference type="SUPFAM" id="SSF56672">
    <property type="entry name" value="DNA/RNA polymerases"/>
    <property type="match status" value="1"/>
</dbReference>
<dbReference type="CDD" id="cd01651">
    <property type="entry name" value="RT_G2_intron"/>
    <property type="match status" value="1"/>
</dbReference>
<dbReference type="HOGENOM" id="CLU_013584_2_1_9"/>
<keyword evidence="3" id="KW-0695">RNA-directed DNA polymerase</keyword>
<dbReference type="InterPro" id="IPR043502">
    <property type="entry name" value="DNA/RNA_pol_sf"/>
</dbReference>
<feature type="domain" description="Reverse transcriptase" evidence="2">
    <location>
        <begin position="89"/>
        <end position="315"/>
    </location>
</feature>
<gene>
    <name evidence="3" type="ordered locus">Bcell_1971</name>
</gene>
<dbReference type="PROSITE" id="PS50878">
    <property type="entry name" value="RT_POL"/>
    <property type="match status" value="1"/>
</dbReference>
<reference evidence="3 4" key="1">
    <citation type="submission" date="2010-12" db="EMBL/GenBank/DDBJ databases">
        <title>Complete sequence of Bacillus cellulosilyticus DSM 2522.</title>
        <authorList>
            <consortium name="US DOE Joint Genome Institute"/>
            <person name="Lucas S."/>
            <person name="Copeland A."/>
            <person name="Lapidus A."/>
            <person name="Cheng J.-F."/>
            <person name="Bruce D."/>
            <person name="Goodwin L."/>
            <person name="Pitluck S."/>
            <person name="Chertkov O."/>
            <person name="Detter J.C."/>
            <person name="Han C."/>
            <person name="Tapia R."/>
            <person name="Land M."/>
            <person name="Hauser L."/>
            <person name="Jeffries C."/>
            <person name="Kyrpides N."/>
            <person name="Ivanova N."/>
            <person name="Mikhailova N."/>
            <person name="Brumm P."/>
            <person name="Mead D."/>
            <person name="Woyke T."/>
        </authorList>
    </citation>
    <scope>NUCLEOTIDE SEQUENCE [LARGE SCALE GENOMIC DNA]</scope>
    <source>
        <strain evidence="4">ATCC 21833 / DSM 2522 / FERM P-1141 / JCM 9156 / N-4</strain>
    </source>
</reference>
<dbReference type="NCBIfam" id="TIGR04416">
    <property type="entry name" value="group_II_RT_mat"/>
    <property type="match status" value="1"/>
</dbReference>
<dbReference type="Pfam" id="PF00078">
    <property type="entry name" value="RVT_1"/>
    <property type="match status" value="1"/>
</dbReference>
<dbReference type="eggNOG" id="COG3344">
    <property type="taxonomic scope" value="Bacteria"/>
</dbReference>
<dbReference type="Proteomes" id="UP000001401">
    <property type="component" value="Chromosome"/>
</dbReference>
<sequence length="464" mass="54655">MQRTQTTSIDGYPSEDRMESENMKEACSMLRGETRRRDGGTTDIIRRIINQDNLQRAYKKVKKNKGKPGIDGMSVDELLPYLALEDRNLILSIKDGSYRPQPVKRVEIKKPDGGKRKLGIPTVKDRLVQQMILQVIEKKIDPQFSDNSYGFRPNRSAHDAMRKAKQYYEEGFRYVVDIDMKQYFDTVNQDKLMHHVEQFIDDPTVLILIRKFLRSGISIDEEIEPSEVGTPQGGNLSPILGNIYLHQLDLELERRGHKFIRYADDCNIYVKSRKAGDRVLKSITKFLEEELKLTVNKDKSEVGRPTKRKFLGFCIHSTKAGVGFRPHIKSKKRLEQKIRYLTSRKRPGEFREIIKELNQTTRGWVNYYGIGFMKGYIRQIEKWIRRRLRQLLWKRWKRVRTRFKNLMKLKIPKQKAWEWANTRKGYWCISKSHILHLAVSNKILEHVGLLNLENLYLERLSKST</sequence>
<dbReference type="AlphaFoldDB" id="E6U0B7"/>
<dbReference type="Pfam" id="PF08388">
    <property type="entry name" value="GIIM"/>
    <property type="match status" value="1"/>
</dbReference>
<evidence type="ECO:0000256" key="1">
    <source>
        <dbReference type="SAM" id="MobiDB-lite"/>
    </source>
</evidence>
<evidence type="ECO:0000313" key="4">
    <source>
        <dbReference type="Proteomes" id="UP000001401"/>
    </source>
</evidence>
<dbReference type="InterPro" id="IPR013597">
    <property type="entry name" value="Mat_intron_G2"/>
</dbReference>
<organism evidence="3 4">
    <name type="scientific">Evansella cellulosilytica (strain ATCC 21833 / DSM 2522 / FERM P-1141 / JCM 9156 / N-4)</name>
    <name type="common">Bacillus cellulosilyticus</name>
    <dbReference type="NCBI Taxonomy" id="649639"/>
    <lineage>
        <taxon>Bacteria</taxon>
        <taxon>Bacillati</taxon>
        <taxon>Bacillota</taxon>
        <taxon>Bacilli</taxon>
        <taxon>Bacillales</taxon>
        <taxon>Bacillaceae</taxon>
        <taxon>Evansella</taxon>
    </lineage>
</organism>
<dbReference type="Gene3D" id="3.30.70.270">
    <property type="match status" value="1"/>
</dbReference>
<keyword evidence="3" id="KW-0548">Nucleotidyltransferase</keyword>
<dbReference type="EMBL" id="CP002394">
    <property type="protein sequence ID" value="ADU30233.1"/>
    <property type="molecule type" value="Genomic_DNA"/>
</dbReference>
<proteinExistence type="predicted"/>
<dbReference type="RefSeq" id="WP_013488569.1">
    <property type="nucleotide sequence ID" value="NC_014829.1"/>
</dbReference>
<keyword evidence="4" id="KW-1185">Reference proteome</keyword>
<dbReference type="InterPro" id="IPR051083">
    <property type="entry name" value="GrpII_Intron_Splice-Mob/Def"/>
</dbReference>
<dbReference type="PANTHER" id="PTHR34047:SF8">
    <property type="entry name" value="PROTEIN YKFC"/>
    <property type="match status" value="1"/>
</dbReference>
<feature type="region of interest" description="Disordered" evidence="1">
    <location>
        <begin position="1"/>
        <end position="23"/>
    </location>
</feature>
<dbReference type="KEGG" id="bco:Bcell_1971"/>
<accession>E6U0B7</accession>
<dbReference type="InterPro" id="IPR030931">
    <property type="entry name" value="Group_II_RT_mat"/>
</dbReference>